<keyword evidence="2" id="KW-0812">Transmembrane</keyword>
<feature type="transmembrane region" description="Helical" evidence="2">
    <location>
        <begin position="147"/>
        <end position="172"/>
    </location>
</feature>
<evidence type="ECO:0000256" key="1">
    <source>
        <dbReference type="SAM" id="MobiDB-lite"/>
    </source>
</evidence>
<proteinExistence type="predicted"/>
<feature type="transmembrane region" description="Helical" evidence="2">
    <location>
        <begin position="221"/>
        <end position="241"/>
    </location>
</feature>
<keyword evidence="2" id="KW-1133">Transmembrane helix</keyword>
<protein>
    <submittedName>
        <fullName evidence="3">Uncharacterized protein</fullName>
    </submittedName>
</protein>
<evidence type="ECO:0000313" key="3">
    <source>
        <dbReference type="EMBL" id="KAL2919966.1"/>
    </source>
</evidence>
<dbReference type="Proteomes" id="UP001527925">
    <property type="component" value="Unassembled WGS sequence"/>
</dbReference>
<keyword evidence="2" id="KW-0472">Membrane</keyword>
<accession>A0ABR4NKI7</accession>
<name>A0ABR4NKI7_9FUNG</name>
<dbReference type="EMBL" id="JADGIZ020000001">
    <property type="protein sequence ID" value="KAL2919966.1"/>
    <property type="molecule type" value="Genomic_DNA"/>
</dbReference>
<feature type="transmembrane region" description="Helical" evidence="2">
    <location>
        <begin position="12"/>
        <end position="31"/>
    </location>
</feature>
<evidence type="ECO:0000256" key="2">
    <source>
        <dbReference type="SAM" id="Phobius"/>
    </source>
</evidence>
<organism evidence="3 4">
    <name type="scientific">Polyrhizophydium stewartii</name>
    <dbReference type="NCBI Taxonomy" id="2732419"/>
    <lineage>
        <taxon>Eukaryota</taxon>
        <taxon>Fungi</taxon>
        <taxon>Fungi incertae sedis</taxon>
        <taxon>Chytridiomycota</taxon>
        <taxon>Chytridiomycota incertae sedis</taxon>
        <taxon>Chytridiomycetes</taxon>
        <taxon>Rhizophydiales</taxon>
        <taxon>Rhizophydiales incertae sedis</taxon>
        <taxon>Polyrhizophydium</taxon>
    </lineage>
</organism>
<feature type="transmembrane region" description="Helical" evidence="2">
    <location>
        <begin position="38"/>
        <end position="57"/>
    </location>
</feature>
<gene>
    <name evidence="3" type="ORF">HK105_200032</name>
</gene>
<evidence type="ECO:0000313" key="4">
    <source>
        <dbReference type="Proteomes" id="UP001527925"/>
    </source>
</evidence>
<reference evidence="3 4" key="1">
    <citation type="submission" date="2023-09" db="EMBL/GenBank/DDBJ databases">
        <title>Pangenome analysis of Batrachochytrium dendrobatidis and related Chytrids.</title>
        <authorList>
            <person name="Yacoub M.N."/>
            <person name="Stajich J.E."/>
            <person name="James T.Y."/>
        </authorList>
    </citation>
    <scope>NUCLEOTIDE SEQUENCE [LARGE SCALE GENOMIC DNA]</scope>
    <source>
        <strain evidence="3 4">JEL0888</strain>
    </source>
</reference>
<comment type="caution">
    <text evidence="3">The sequence shown here is derived from an EMBL/GenBank/DDBJ whole genome shotgun (WGS) entry which is preliminary data.</text>
</comment>
<feature type="transmembrane region" description="Helical" evidence="2">
    <location>
        <begin position="192"/>
        <end position="215"/>
    </location>
</feature>
<feature type="transmembrane region" description="Helical" evidence="2">
    <location>
        <begin position="102"/>
        <end position="127"/>
    </location>
</feature>
<sequence>MAPTYTASLANVSAIFTSVVVFGAGIALTNAKNAHQALAVAIASVTFLLQRIMFMVLAESIPGLDCFLANDISYAALVTFRIAVLIGLYLRAAGSNRIYKSIILEICTYSGLLIGFVAVGSLIYIGVFSPYAGPDQCFQLINKTVTLISNACFFIALLLLTIVVSIPIFKALSRANSTGSGGMSRVHNQARVLSKFILLIPAILLVCMTSVFFISADNSNLFLFLTSLIFSDFCHFWLLLFPMIVMAGDNGEVVAGGSGSAHARSGRPPGVPHQRSTFQQEVHSHPDKYFTQSAYDHNEIPF</sequence>
<feature type="transmembrane region" description="Helical" evidence="2">
    <location>
        <begin position="72"/>
        <end position="90"/>
    </location>
</feature>
<feature type="region of interest" description="Disordered" evidence="1">
    <location>
        <begin position="257"/>
        <end position="278"/>
    </location>
</feature>
<keyword evidence="4" id="KW-1185">Reference proteome</keyword>